<sequence>MSEAAKWIDIVRPVLGKFEVAGALGLRTVWNAKGSAAVGKLIREMATKLDRAVEMGRAAPPDCEPVDPDYEIENGGP</sequence>
<dbReference type="AlphaFoldDB" id="A0AAF0CFY0"/>
<dbReference type="KEGG" id="hfl:PUV54_16600"/>
<dbReference type="RefSeq" id="WP_274493460.1">
    <property type="nucleotide sequence ID" value="NZ_CP118166.1"/>
</dbReference>
<organism evidence="2 3">
    <name type="scientific">Hyphococcus flavus</name>
    <dbReference type="NCBI Taxonomy" id="1866326"/>
    <lineage>
        <taxon>Bacteria</taxon>
        <taxon>Pseudomonadati</taxon>
        <taxon>Pseudomonadota</taxon>
        <taxon>Alphaproteobacteria</taxon>
        <taxon>Parvularculales</taxon>
        <taxon>Parvularculaceae</taxon>
        <taxon>Hyphococcus</taxon>
    </lineage>
</organism>
<dbReference type="Proteomes" id="UP001214043">
    <property type="component" value="Chromosome"/>
</dbReference>
<feature type="region of interest" description="Disordered" evidence="1">
    <location>
        <begin position="58"/>
        <end position="77"/>
    </location>
</feature>
<gene>
    <name evidence="2" type="ORF">PUV54_16600</name>
</gene>
<name>A0AAF0CFY0_9PROT</name>
<feature type="compositionally biased region" description="Acidic residues" evidence="1">
    <location>
        <begin position="64"/>
        <end position="77"/>
    </location>
</feature>
<accession>A0AAF0CFY0</accession>
<dbReference type="EMBL" id="CP118166">
    <property type="protein sequence ID" value="WDI31573.1"/>
    <property type="molecule type" value="Genomic_DNA"/>
</dbReference>
<evidence type="ECO:0000256" key="1">
    <source>
        <dbReference type="SAM" id="MobiDB-lite"/>
    </source>
</evidence>
<proteinExistence type="predicted"/>
<protein>
    <submittedName>
        <fullName evidence="2">Uncharacterized protein</fullName>
    </submittedName>
</protein>
<reference evidence="2" key="1">
    <citation type="submission" date="2023-02" db="EMBL/GenBank/DDBJ databases">
        <title>Genome sequence of Hyphococcus flavus.</title>
        <authorList>
            <person name="Rong J.-C."/>
            <person name="Zhao Q."/>
            <person name="Yi M."/>
            <person name="Wu J.-Y."/>
        </authorList>
    </citation>
    <scope>NUCLEOTIDE SEQUENCE</scope>
    <source>
        <strain evidence="2">MCCC 1K03223</strain>
    </source>
</reference>
<evidence type="ECO:0000313" key="3">
    <source>
        <dbReference type="Proteomes" id="UP001214043"/>
    </source>
</evidence>
<evidence type="ECO:0000313" key="2">
    <source>
        <dbReference type="EMBL" id="WDI31573.1"/>
    </source>
</evidence>
<keyword evidence="3" id="KW-1185">Reference proteome</keyword>